<gene>
    <name evidence="7" type="ORF">UFOPK2372_00441</name>
</gene>
<organism evidence="7">
    <name type="scientific">freshwater metagenome</name>
    <dbReference type="NCBI Taxonomy" id="449393"/>
    <lineage>
        <taxon>unclassified sequences</taxon>
        <taxon>metagenomes</taxon>
        <taxon>ecological metagenomes</taxon>
    </lineage>
</organism>
<keyword evidence="5" id="KW-0456">Lyase</keyword>
<dbReference type="AlphaFoldDB" id="A0A6J6NIZ8"/>
<evidence type="ECO:0000313" key="7">
    <source>
        <dbReference type="EMBL" id="CAB4684403.1"/>
    </source>
</evidence>
<sequence>MKKSELLRVVIAFFIVAILTFTIHQFRSTGSSTADFPIRQLASSEKLVDVHVDEGSTGSEIAAQLFKLGIIESSQSFFKVAVSDARAARIAPGIHQLNSKIAAEQALEQLLDPTRIPNLIKIFEGGWNTEIFKALEQNGFEQSDILKAAKEVQLPQGFTSLEGVLYPAQYSFTKETTAKQALEAMVNRFTLQVANLGLSNDPKLKAQELITIASIIQAEGDIKDFSKISQVIRNRLRIGMPLQMDSTVHYVKKVRGSVFLSTQSTLLKSPFNTYRKYGLPPAPIGNPGLDAIKAAINPADGKWLYFITVSPGDTRFTADISEFNQWKVLYTKNRKAGAFK</sequence>
<dbReference type="HAMAP" id="MF_02065">
    <property type="entry name" value="MltG"/>
    <property type="match status" value="1"/>
</dbReference>
<evidence type="ECO:0000256" key="2">
    <source>
        <dbReference type="ARBA" id="ARBA00022692"/>
    </source>
</evidence>
<dbReference type="NCBIfam" id="TIGR00247">
    <property type="entry name" value="endolytic transglycosylase MltG"/>
    <property type="match status" value="1"/>
</dbReference>
<dbReference type="GO" id="GO:0071555">
    <property type="term" value="P:cell wall organization"/>
    <property type="evidence" value="ECO:0007669"/>
    <property type="project" value="UniProtKB-KW"/>
</dbReference>
<evidence type="ECO:0000256" key="6">
    <source>
        <dbReference type="ARBA" id="ARBA00023316"/>
    </source>
</evidence>
<proteinExistence type="inferred from homology"/>
<protein>
    <submittedName>
        <fullName evidence="7">Unannotated protein</fullName>
    </submittedName>
</protein>
<dbReference type="PANTHER" id="PTHR30518">
    <property type="entry name" value="ENDOLYTIC MUREIN TRANSGLYCOSYLASE"/>
    <property type="match status" value="1"/>
</dbReference>
<evidence type="ECO:0000256" key="4">
    <source>
        <dbReference type="ARBA" id="ARBA00023136"/>
    </source>
</evidence>
<reference evidence="7" key="1">
    <citation type="submission" date="2020-05" db="EMBL/GenBank/DDBJ databases">
        <authorList>
            <person name="Chiriac C."/>
            <person name="Salcher M."/>
            <person name="Ghai R."/>
            <person name="Kavagutti S V."/>
        </authorList>
    </citation>
    <scope>NUCLEOTIDE SEQUENCE</scope>
</reference>
<keyword evidence="3" id="KW-1133">Transmembrane helix</keyword>
<evidence type="ECO:0000256" key="5">
    <source>
        <dbReference type="ARBA" id="ARBA00023239"/>
    </source>
</evidence>
<dbReference type="InterPro" id="IPR003770">
    <property type="entry name" value="MLTG-like"/>
</dbReference>
<keyword evidence="6" id="KW-0961">Cell wall biogenesis/degradation</keyword>
<dbReference type="Pfam" id="PF02618">
    <property type="entry name" value="YceG"/>
    <property type="match status" value="1"/>
</dbReference>
<dbReference type="GO" id="GO:0016829">
    <property type="term" value="F:lyase activity"/>
    <property type="evidence" value="ECO:0007669"/>
    <property type="project" value="UniProtKB-KW"/>
</dbReference>
<evidence type="ECO:0000256" key="1">
    <source>
        <dbReference type="ARBA" id="ARBA00022475"/>
    </source>
</evidence>
<dbReference type="EMBL" id="CAEZXJ010000057">
    <property type="protein sequence ID" value="CAB4684403.1"/>
    <property type="molecule type" value="Genomic_DNA"/>
</dbReference>
<keyword evidence="2" id="KW-0812">Transmembrane</keyword>
<evidence type="ECO:0000256" key="3">
    <source>
        <dbReference type="ARBA" id="ARBA00022989"/>
    </source>
</evidence>
<keyword evidence="4" id="KW-0472">Membrane</keyword>
<accession>A0A6J6NIZ8</accession>
<keyword evidence="1" id="KW-1003">Cell membrane</keyword>
<name>A0A6J6NIZ8_9ZZZZ</name>
<dbReference type="PANTHER" id="PTHR30518:SF2">
    <property type="entry name" value="ENDOLYTIC MUREIN TRANSGLYCOSYLASE"/>
    <property type="match status" value="1"/>
</dbReference>
<dbReference type="Gene3D" id="3.30.1490.480">
    <property type="entry name" value="Endolytic murein transglycosylase"/>
    <property type="match status" value="1"/>
</dbReference>